<dbReference type="CDD" id="cd16841">
    <property type="entry name" value="RraA_family"/>
    <property type="match status" value="1"/>
</dbReference>
<dbReference type="Proteomes" id="UP001214250">
    <property type="component" value="Chromosome 2"/>
</dbReference>
<evidence type="ECO:0000313" key="6">
    <source>
        <dbReference type="Proteomes" id="UP001214250"/>
    </source>
</evidence>
<reference evidence="5 6" key="1">
    <citation type="submission" date="2023-02" db="EMBL/GenBank/DDBJ databases">
        <title>Genome sequence of Lentisphaera profundi SAORIC-696.</title>
        <authorList>
            <person name="Kim e."/>
            <person name="Cho J.-C."/>
            <person name="Choi A."/>
            <person name="Kang I."/>
        </authorList>
    </citation>
    <scope>NUCLEOTIDE SEQUENCE [LARGE SCALE GENOMIC DNA]</scope>
    <source>
        <strain evidence="5 6">SAORIC-696</strain>
    </source>
</reference>
<organism evidence="5 6">
    <name type="scientific">Lentisphaera profundi</name>
    <dbReference type="NCBI Taxonomy" id="1658616"/>
    <lineage>
        <taxon>Bacteria</taxon>
        <taxon>Pseudomonadati</taxon>
        <taxon>Lentisphaerota</taxon>
        <taxon>Lentisphaeria</taxon>
        <taxon>Lentisphaerales</taxon>
        <taxon>Lentisphaeraceae</taxon>
        <taxon>Lentisphaera</taxon>
    </lineage>
</organism>
<evidence type="ECO:0000256" key="3">
    <source>
        <dbReference type="ARBA" id="ARBA00029596"/>
    </source>
</evidence>
<sequence length="215" mass="24101">MDELSNRLEKTYSGILYDVLRSMGHPDCLLPNTIRPLLLDKKIAGRVFTISGRIVEDMNEHDSLVQWCTMLSKAPTDHVMVCQPNDSTVSHMGELSSEVLSYKKVRGYIVDGGVRDSEFIEKVGFPVWNRYFTPRDVVGRWVPESFDKAIIIGDVTINPGDYTFADRDGVVIIPADIAEAVCTRAEELIGTENLVRKAILEGVDPVDAYLKYGKF</sequence>
<evidence type="ECO:0000313" key="5">
    <source>
        <dbReference type="EMBL" id="WDE97564.1"/>
    </source>
</evidence>
<comment type="cofactor">
    <cofactor evidence="1">
        <name>a divalent metal cation</name>
        <dbReference type="ChEBI" id="CHEBI:60240"/>
    </cofactor>
</comment>
<dbReference type="RefSeq" id="WP_274152032.1">
    <property type="nucleotide sequence ID" value="NZ_CP117812.1"/>
</dbReference>
<keyword evidence="6" id="KW-1185">Reference proteome</keyword>
<dbReference type="InterPro" id="IPR036704">
    <property type="entry name" value="RraA/RraA-like_sf"/>
</dbReference>
<name>A0ABY7VUZ0_9BACT</name>
<proteinExistence type="predicted"/>
<dbReference type="SUPFAM" id="SSF89562">
    <property type="entry name" value="RraA-like"/>
    <property type="match status" value="1"/>
</dbReference>
<dbReference type="Gene3D" id="3.50.30.40">
    <property type="entry name" value="Ribonuclease E inhibitor RraA/RraA-like"/>
    <property type="match status" value="1"/>
</dbReference>
<dbReference type="InterPro" id="IPR005493">
    <property type="entry name" value="RraA/RraA-like"/>
</dbReference>
<gene>
    <name evidence="5" type="ORF">PQO03_17190</name>
</gene>
<evidence type="ECO:0000256" key="4">
    <source>
        <dbReference type="ARBA" id="ARBA00030169"/>
    </source>
</evidence>
<accession>A0ABY7VUZ0</accession>
<protein>
    <recommendedName>
        <fullName evidence="2">Putative 4-hydroxy-4-methyl-2-oxoglutarate aldolase</fullName>
    </recommendedName>
    <alternativeName>
        <fullName evidence="3">Regulator of ribonuclease activity homolog</fullName>
    </alternativeName>
    <alternativeName>
        <fullName evidence="4">RraA-like protein</fullName>
    </alternativeName>
</protein>
<dbReference type="Pfam" id="PF03737">
    <property type="entry name" value="RraA-like"/>
    <property type="match status" value="1"/>
</dbReference>
<dbReference type="PANTHER" id="PTHR33254:SF4">
    <property type="entry name" value="4-HYDROXY-4-METHYL-2-OXOGLUTARATE ALDOLASE 3-RELATED"/>
    <property type="match status" value="1"/>
</dbReference>
<evidence type="ECO:0000256" key="1">
    <source>
        <dbReference type="ARBA" id="ARBA00001968"/>
    </source>
</evidence>
<dbReference type="PANTHER" id="PTHR33254">
    <property type="entry name" value="4-HYDROXY-4-METHYL-2-OXOGLUTARATE ALDOLASE 3-RELATED"/>
    <property type="match status" value="1"/>
</dbReference>
<evidence type="ECO:0000256" key="2">
    <source>
        <dbReference type="ARBA" id="ARBA00016549"/>
    </source>
</evidence>
<dbReference type="EMBL" id="CP117812">
    <property type="protein sequence ID" value="WDE97564.1"/>
    <property type="molecule type" value="Genomic_DNA"/>
</dbReference>